<comment type="similarity">
    <text evidence="2 17">Belongs to the mitochondrial carrier (TC 2.A.29) family.</text>
</comment>
<evidence type="ECO:0000256" key="12">
    <source>
        <dbReference type="ARBA" id="ARBA00050120"/>
    </source>
</evidence>
<evidence type="ECO:0000256" key="5">
    <source>
        <dbReference type="ARBA" id="ARBA00022692"/>
    </source>
</evidence>
<evidence type="ECO:0000256" key="1">
    <source>
        <dbReference type="ARBA" id="ARBA00004141"/>
    </source>
</evidence>
<dbReference type="GO" id="GO:0015297">
    <property type="term" value="F:antiporter activity"/>
    <property type="evidence" value="ECO:0007669"/>
    <property type="project" value="UniProtKB-KW"/>
</dbReference>
<feature type="repeat" description="Solcar" evidence="16">
    <location>
        <begin position="212"/>
        <end position="301"/>
    </location>
</feature>
<evidence type="ECO:0000256" key="7">
    <source>
        <dbReference type="ARBA" id="ARBA00022989"/>
    </source>
</evidence>
<comment type="subcellular location">
    <subcellularLocation>
        <location evidence="1">Membrane</location>
        <topology evidence="1">Multi-pass membrane protein</topology>
    </subcellularLocation>
</comment>
<keyword evidence="9 16" id="KW-0472">Membrane</keyword>
<proteinExistence type="inferred from homology"/>
<evidence type="ECO:0000256" key="8">
    <source>
        <dbReference type="ARBA" id="ARBA00023055"/>
    </source>
</evidence>
<dbReference type="GO" id="GO:0016020">
    <property type="term" value="C:membrane"/>
    <property type="evidence" value="ECO:0007669"/>
    <property type="project" value="UniProtKB-SubCell"/>
</dbReference>
<evidence type="ECO:0000256" key="13">
    <source>
        <dbReference type="ARBA" id="ARBA00050291"/>
    </source>
</evidence>
<evidence type="ECO:0000256" key="14">
    <source>
        <dbReference type="ARBA" id="ARBA00052538"/>
    </source>
</evidence>
<keyword evidence="5 16" id="KW-0812">Transmembrane</keyword>
<dbReference type="EMBL" id="JAKKPZ010000020">
    <property type="protein sequence ID" value="KAI1711998.1"/>
    <property type="molecule type" value="Genomic_DNA"/>
</dbReference>
<gene>
    <name evidence="18" type="ORF">DdX_09961</name>
</gene>
<dbReference type="InterPro" id="IPR023395">
    <property type="entry name" value="MCP_dom_sf"/>
</dbReference>
<name>A0AAD4MZU9_9BILA</name>
<keyword evidence="7" id="KW-1133">Transmembrane helix</keyword>
<dbReference type="Gene3D" id="1.50.40.10">
    <property type="entry name" value="Mitochondrial carrier domain"/>
    <property type="match status" value="1"/>
</dbReference>
<comment type="catalytic activity">
    <reaction evidence="10">
        <text>(S)-malate(in) + 2-oxoglutarate(out) = (S)-malate(out) + 2-oxoglutarate(in)</text>
        <dbReference type="Rhea" id="RHEA:71587"/>
        <dbReference type="ChEBI" id="CHEBI:15589"/>
        <dbReference type="ChEBI" id="CHEBI:16810"/>
    </reaction>
</comment>
<evidence type="ECO:0000313" key="19">
    <source>
        <dbReference type="Proteomes" id="UP001201812"/>
    </source>
</evidence>
<evidence type="ECO:0000256" key="3">
    <source>
        <dbReference type="ARBA" id="ARBA00022448"/>
    </source>
</evidence>
<evidence type="ECO:0000256" key="4">
    <source>
        <dbReference type="ARBA" id="ARBA00022449"/>
    </source>
</evidence>
<evidence type="ECO:0000256" key="6">
    <source>
        <dbReference type="ARBA" id="ARBA00022737"/>
    </source>
</evidence>
<reference evidence="18" key="1">
    <citation type="submission" date="2022-01" db="EMBL/GenBank/DDBJ databases">
        <title>Genome Sequence Resource for Two Populations of Ditylenchus destructor, the Migratory Endoparasitic Phytonematode.</title>
        <authorList>
            <person name="Zhang H."/>
            <person name="Lin R."/>
            <person name="Xie B."/>
        </authorList>
    </citation>
    <scope>NUCLEOTIDE SEQUENCE</scope>
    <source>
        <strain evidence="18">BazhouSP</strain>
    </source>
</reference>
<evidence type="ECO:0000256" key="11">
    <source>
        <dbReference type="ARBA" id="ARBA00040264"/>
    </source>
</evidence>
<dbReference type="InterPro" id="IPR018108">
    <property type="entry name" value="MCP_transmembrane"/>
</dbReference>
<comment type="catalytic activity">
    <reaction evidence="12">
        <text>oxaloacetate(in) + 2-oxoglutarate(out) = oxaloacetate(out) + 2-oxoglutarate(in)</text>
        <dbReference type="Rhea" id="RHEA:71603"/>
        <dbReference type="ChEBI" id="CHEBI:16452"/>
        <dbReference type="ChEBI" id="CHEBI:16810"/>
    </reaction>
</comment>
<comment type="catalytic activity">
    <reaction evidence="13">
        <text>maleate(in) + 2-oxoglutarate(out) = maleate(out) + 2-oxoglutarate(in)</text>
        <dbReference type="Rhea" id="RHEA:71599"/>
        <dbReference type="ChEBI" id="CHEBI:16810"/>
        <dbReference type="ChEBI" id="CHEBI:30780"/>
    </reaction>
</comment>
<keyword evidence="3 17" id="KW-0813">Transport</keyword>
<evidence type="ECO:0000256" key="16">
    <source>
        <dbReference type="PROSITE-ProRule" id="PRU00282"/>
    </source>
</evidence>
<dbReference type="Proteomes" id="UP001201812">
    <property type="component" value="Unassembled WGS sequence"/>
</dbReference>
<dbReference type="Pfam" id="PF00153">
    <property type="entry name" value="Mito_carr"/>
    <property type="match status" value="3"/>
</dbReference>
<evidence type="ECO:0000256" key="10">
    <source>
        <dbReference type="ARBA" id="ARBA00036491"/>
    </source>
</evidence>
<organism evidence="18 19">
    <name type="scientific">Ditylenchus destructor</name>
    <dbReference type="NCBI Taxonomy" id="166010"/>
    <lineage>
        <taxon>Eukaryota</taxon>
        <taxon>Metazoa</taxon>
        <taxon>Ecdysozoa</taxon>
        <taxon>Nematoda</taxon>
        <taxon>Chromadorea</taxon>
        <taxon>Rhabditida</taxon>
        <taxon>Tylenchina</taxon>
        <taxon>Tylenchomorpha</taxon>
        <taxon>Sphaerularioidea</taxon>
        <taxon>Anguinidae</taxon>
        <taxon>Anguininae</taxon>
        <taxon>Ditylenchus</taxon>
    </lineage>
</organism>
<keyword evidence="19" id="KW-1185">Reference proteome</keyword>
<keyword evidence="4" id="KW-0050">Antiport</keyword>
<sequence>MSSPQIAEPVQKQSSIPNGVKFLFGGLSGMGATVFVQPLDLVKNRMQMAGVSGKKEFKSSGHALRTIIANEGFLAVYNGLSAGLARQATYTTTRLGTYTWLFEKFSSPGQSPSFLMTMGMGMTAGAVGAFVGNPTEVALIRMTSDGRLPLEERRNYKNVFNALSRIVKEEGVLALWRGSAPTIARAIVVNAAQLSTYSNSKKYLISKNYVKEGHLCNFYAAMISGLATTTASMPADIVKTRIQNMRITNGKPEYSGVMDVFTKVVRKEGFFSLWKGFTPYYMRLGPHTTLTFMILEQLNSLYYSVVLGTKQGQKTI</sequence>
<accession>A0AAD4MZU9</accession>
<dbReference type="PROSITE" id="PS50920">
    <property type="entry name" value="SOLCAR"/>
    <property type="match status" value="3"/>
</dbReference>
<keyword evidence="8" id="KW-0445">Lipid transport</keyword>
<dbReference type="PANTHER" id="PTHR45618">
    <property type="entry name" value="MITOCHONDRIAL DICARBOXYLATE CARRIER-RELATED"/>
    <property type="match status" value="1"/>
</dbReference>
<keyword evidence="6" id="KW-0677">Repeat</keyword>
<dbReference type="InterPro" id="IPR050391">
    <property type="entry name" value="Mito_Metabolite_Transporter"/>
</dbReference>
<dbReference type="SUPFAM" id="SSF103506">
    <property type="entry name" value="Mitochondrial carrier"/>
    <property type="match status" value="1"/>
</dbReference>
<evidence type="ECO:0000256" key="17">
    <source>
        <dbReference type="RuleBase" id="RU000488"/>
    </source>
</evidence>
<evidence type="ECO:0000256" key="15">
    <source>
        <dbReference type="ARBA" id="ARBA00052710"/>
    </source>
</evidence>
<protein>
    <recommendedName>
        <fullName evidence="11">Mitochondrial 2-oxoglutarate/malate carrier protein</fullName>
    </recommendedName>
</protein>
<evidence type="ECO:0000313" key="18">
    <source>
        <dbReference type="EMBL" id="KAI1711998.1"/>
    </source>
</evidence>
<feature type="repeat" description="Solcar" evidence="16">
    <location>
        <begin position="20"/>
        <end position="104"/>
    </location>
</feature>
<feature type="repeat" description="Solcar" evidence="16">
    <location>
        <begin position="112"/>
        <end position="203"/>
    </location>
</feature>
<dbReference type="GO" id="GO:0006869">
    <property type="term" value="P:lipid transport"/>
    <property type="evidence" value="ECO:0007669"/>
    <property type="project" value="UniProtKB-KW"/>
</dbReference>
<evidence type="ECO:0000256" key="2">
    <source>
        <dbReference type="ARBA" id="ARBA00006375"/>
    </source>
</evidence>
<dbReference type="AlphaFoldDB" id="A0AAD4MZU9"/>
<comment type="catalytic activity">
    <reaction evidence="14">
        <text>malonate(in) + 2-oxoglutarate(out) = malonate(out) + 2-oxoglutarate(in)</text>
        <dbReference type="Rhea" id="RHEA:71591"/>
        <dbReference type="ChEBI" id="CHEBI:15792"/>
        <dbReference type="ChEBI" id="CHEBI:16810"/>
    </reaction>
</comment>
<evidence type="ECO:0000256" key="9">
    <source>
        <dbReference type="ARBA" id="ARBA00023136"/>
    </source>
</evidence>
<comment type="caution">
    <text evidence="18">The sequence shown here is derived from an EMBL/GenBank/DDBJ whole genome shotgun (WGS) entry which is preliminary data.</text>
</comment>
<dbReference type="FunFam" id="1.50.40.10:FF:000013">
    <property type="entry name" value="Mitochondrial 2-oxoglutarate/malate carrier protein-like protein"/>
    <property type="match status" value="1"/>
</dbReference>
<comment type="catalytic activity">
    <reaction evidence="15">
        <text>succinate(in) + 2-oxoglutarate(out) = succinate(out) + 2-oxoglutarate(in)</text>
        <dbReference type="Rhea" id="RHEA:71595"/>
        <dbReference type="ChEBI" id="CHEBI:16810"/>
        <dbReference type="ChEBI" id="CHEBI:30031"/>
    </reaction>
</comment>